<evidence type="ECO:0000256" key="1">
    <source>
        <dbReference type="SAM" id="SignalP"/>
    </source>
</evidence>
<keyword evidence="1" id="KW-0732">Signal</keyword>
<reference evidence="4" key="1">
    <citation type="submission" date="2016-10" db="EMBL/GenBank/DDBJ databases">
        <authorList>
            <person name="Varghese N."/>
            <person name="Submissions S."/>
        </authorList>
    </citation>
    <scope>NUCLEOTIDE SEQUENCE [LARGE SCALE GENOMIC DNA]</scope>
    <source>
        <strain evidence="4">LP51</strain>
    </source>
</reference>
<dbReference type="STRING" id="1436961.SAMN05421739_1112"/>
<dbReference type="EMBL" id="FOOT01000011">
    <property type="protein sequence ID" value="SFH31134.1"/>
    <property type="molecule type" value="Genomic_DNA"/>
</dbReference>
<dbReference type="InterPro" id="IPR036514">
    <property type="entry name" value="SGNH_hydro_sf"/>
</dbReference>
<organism evidence="3 4">
    <name type="scientific">Pontibacter chinhatensis</name>
    <dbReference type="NCBI Taxonomy" id="1436961"/>
    <lineage>
        <taxon>Bacteria</taxon>
        <taxon>Pseudomonadati</taxon>
        <taxon>Bacteroidota</taxon>
        <taxon>Cytophagia</taxon>
        <taxon>Cytophagales</taxon>
        <taxon>Hymenobacteraceae</taxon>
        <taxon>Pontibacter</taxon>
    </lineage>
</organism>
<proteinExistence type="predicted"/>
<evidence type="ECO:0000259" key="2">
    <source>
        <dbReference type="Pfam" id="PF13472"/>
    </source>
</evidence>
<dbReference type="OrthoDB" id="9790057at2"/>
<dbReference type="Pfam" id="PF13472">
    <property type="entry name" value="Lipase_GDSL_2"/>
    <property type="match status" value="1"/>
</dbReference>
<protein>
    <submittedName>
        <fullName evidence="3">Lysophospholipase L1</fullName>
    </submittedName>
</protein>
<dbReference type="GO" id="GO:0004622">
    <property type="term" value="F:phosphatidylcholine lysophospholipase activity"/>
    <property type="evidence" value="ECO:0007669"/>
    <property type="project" value="TreeGrafter"/>
</dbReference>
<dbReference type="PANTHER" id="PTHR30383:SF5">
    <property type="entry name" value="SGNH HYDROLASE-TYPE ESTERASE DOMAIN-CONTAINING PROTEIN"/>
    <property type="match status" value="1"/>
</dbReference>
<accession>A0A1I2YZX6</accession>
<dbReference type="RefSeq" id="WP_092105180.1">
    <property type="nucleotide sequence ID" value="NZ_FOOT01000011.1"/>
</dbReference>
<dbReference type="AlphaFoldDB" id="A0A1I2YZX6"/>
<feature type="domain" description="SGNH hydrolase-type esterase" evidence="2">
    <location>
        <begin position="60"/>
        <end position="220"/>
    </location>
</feature>
<feature type="chain" id="PRO_5011796114" evidence="1">
    <location>
        <begin position="27"/>
        <end position="233"/>
    </location>
</feature>
<dbReference type="Gene3D" id="3.40.50.1110">
    <property type="entry name" value="SGNH hydrolase"/>
    <property type="match status" value="1"/>
</dbReference>
<evidence type="ECO:0000313" key="4">
    <source>
        <dbReference type="Proteomes" id="UP000198724"/>
    </source>
</evidence>
<gene>
    <name evidence="3" type="ORF">SAMN05421739_1112</name>
</gene>
<feature type="signal peptide" evidence="1">
    <location>
        <begin position="1"/>
        <end position="26"/>
    </location>
</feature>
<name>A0A1I2YZX6_9BACT</name>
<dbReference type="InterPro" id="IPR051532">
    <property type="entry name" value="Ester_Hydrolysis_Enzymes"/>
</dbReference>
<sequence length="233" mass="26774">MKYIAKLVGGCLMFACVPMLSNKAVAQELAAWDSTYRPATYQVQVDQFKAYLNSKKDIVFLGNSLTAHPNWNELLESKRVRNRGISGDITFGVLERLDEVTEGKPAKIFLLIGINDVSRNIPDSLILNNYRKIVRRIKAESPTTKLYLQTLLPTNNKFTKFPRHYNREEHVFWLNNELKKLAAEERVTLIDLYPEFVDGEGRLVEAYTHDGLHLTHEGYKKWAEVLKNGGYLK</sequence>
<keyword evidence="4" id="KW-1185">Reference proteome</keyword>
<dbReference type="InterPro" id="IPR013830">
    <property type="entry name" value="SGNH_hydro"/>
</dbReference>
<dbReference type="SUPFAM" id="SSF52266">
    <property type="entry name" value="SGNH hydrolase"/>
    <property type="match status" value="1"/>
</dbReference>
<evidence type="ECO:0000313" key="3">
    <source>
        <dbReference type="EMBL" id="SFH31134.1"/>
    </source>
</evidence>
<dbReference type="PANTHER" id="PTHR30383">
    <property type="entry name" value="THIOESTERASE 1/PROTEASE 1/LYSOPHOSPHOLIPASE L1"/>
    <property type="match status" value="1"/>
</dbReference>
<dbReference type="Proteomes" id="UP000198724">
    <property type="component" value="Unassembled WGS sequence"/>
</dbReference>